<dbReference type="PRINTS" id="PR00411">
    <property type="entry name" value="PNDRDTASEI"/>
</dbReference>
<evidence type="ECO:0000256" key="3">
    <source>
        <dbReference type="ARBA" id="ARBA00022827"/>
    </source>
</evidence>
<dbReference type="InterPro" id="IPR036188">
    <property type="entry name" value="FAD/NAD-bd_sf"/>
</dbReference>
<dbReference type="Pfam" id="PF14759">
    <property type="entry name" value="Reductase_C"/>
    <property type="match status" value="1"/>
</dbReference>
<keyword evidence="3" id="KW-0274">FAD</keyword>
<evidence type="ECO:0000259" key="5">
    <source>
        <dbReference type="Pfam" id="PF07992"/>
    </source>
</evidence>
<proteinExistence type="predicted"/>
<comment type="cofactor">
    <cofactor evidence="1">
        <name>FAD</name>
        <dbReference type="ChEBI" id="CHEBI:57692"/>
    </cofactor>
</comment>
<dbReference type="Gene3D" id="3.30.390.30">
    <property type="match status" value="1"/>
</dbReference>
<reference evidence="7" key="1">
    <citation type="submission" date="2022-11" db="EMBL/GenBank/DDBJ databases">
        <title>Nonomuraea corallina sp. nov., a new species of the genus Nonomuraea isolated from sea side sediment in Thai sea.</title>
        <authorList>
            <person name="Ngamcharungchit C."/>
            <person name="Matsumoto A."/>
            <person name="Suriyachadkun C."/>
            <person name="Panbangred W."/>
            <person name="Inahashi Y."/>
            <person name="Intra B."/>
        </authorList>
    </citation>
    <scope>NUCLEOTIDE SEQUENCE</scope>
    <source>
        <strain evidence="7">MCN248</strain>
    </source>
</reference>
<dbReference type="PANTHER" id="PTHR43557:SF2">
    <property type="entry name" value="RIESKE DOMAIN-CONTAINING PROTEIN-RELATED"/>
    <property type="match status" value="1"/>
</dbReference>
<dbReference type="RefSeq" id="WP_270152982.1">
    <property type="nucleotide sequence ID" value="NZ_JAPNNL010000005.1"/>
</dbReference>
<dbReference type="SUPFAM" id="SSF55424">
    <property type="entry name" value="FAD/NAD-linked reductases, dimerisation (C-terminal) domain"/>
    <property type="match status" value="1"/>
</dbReference>
<keyword evidence="8" id="KW-1185">Reference proteome</keyword>
<feature type="domain" description="FAD/NAD(P)-binding" evidence="5">
    <location>
        <begin position="2"/>
        <end position="287"/>
    </location>
</feature>
<protein>
    <submittedName>
        <fullName evidence="7">FAD-dependent oxidoreductase</fullName>
    </submittedName>
</protein>
<evidence type="ECO:0000256" key="4">
    <source>
        <dbReference type="ARBA" id="ARBA00023002"/>
    </source>
</evidence>
<sequence length="394" mass="42026">MTYVIAGGGLAAAKAATALREQGYDGRLVVAGAEPHLPYERPPLSKSYLQGRSERDKIFVHDADWYDQHDVDLRLGVEVTEIDRAAHEVVLSTGERHGYAKLLLATGATPRRLPGDALYLRSVDDSERIREVLAGASRVAIVGAGWIGLEVAAAARLAGVEVTLLEAGDQPLLRVLGPRLGAAFADLHRAHGVDLRLGVEIQEVGDGVLLADGSRVEADAVIAGVGVEPDTRLAEAAGLEVDDGVVVDASLRTSDPDIFAAGDVARAYHPLLGAHIRVEHWANALNQPAVAAGAMLGREVSYDRLPYFYTDQYDLGMEYTGWVRPGETGDVVIRGDLAGREYIAFWLSGGKVVAGMNVNIWDVTDDIKALIRAAAPVDRSKLADPSVPLPETLA</sequence>
<keyword evidence="4" id="KW-0560">Oxidoreductase</keyword>
<dbReference type="Proteomes" id="UP001144036">
    <property type="component" value="Unassembled WGS sequence"/>
</dbReference>
<evidence type="ECO:0000313" key="8">
    <source>
        <dbReference type="Proteomes" id="UP001144036"/>
    </source>
</evidence>
<dbReference type="InterPro" id="IPR050446">
    <property type="entry name" value="FAD-oxidoreductase/Apoptosis"/>
</dbReference>
<dbReference type="PRINTS" id="PR00368">
    <property type="entry name" value="FADPNR"/>
</dbReference>
<organism evidence="7 8">
    <name type="scientific">Nonomuraea corallina</name>
    <dbReference type="NCBI Taxonomy" id="2989783"/>
    <lineage>
        <taxon>Bacteria</taxon>
        <taxon>Bacillati</taxon>
        <taxon>Actinomycetota</taxon>
        <taxon>Actinomycetes</taxon>
        <taxon>Streptosporangiales</taxon>
        <taxon>Streptosporangiaceae</taxon>
        <taxon>Nonomuraea</taxon>
    </lineage>
</organism>
<dbReference type="InterPro" id="IPR023753">
    <property type="entry name" value="FAD/NAD-binding_dom"/>
</dbReference>
<dbReference type="EMBL" id="JAPNNL010000005">
    <property type="protein sequence ID" value="MDA0632204.1"/>
    <property type="molecule type" value="Genomic_DNA"/>
</dbReference>
<dbReference type="Gene3D" id="3.50.50.60">
    <property type="entry name" value="FAD/NAD(P)-binding domain"/>
    <property type="match status" value="2"/>
</dbReference>
<keyword evidence="2" id="KW-0285">Flavoprotein</keyword>
<evidence type="ECO:0000256" key="2">
    <source>
        <dbReference type="ARBA" id="ARBA00022630"/>
    </source>
</evidence>
<evidence type="ECO:0000259" key="6">
    <source>
        <dbReference type="Pfam" id="PF14759"/>
    </source>
</evidence>
<name>A0ABT4S4T8_9ACTN</name>
<dbReference type="SUPFAM" id="SSF51905">
    <property type="entry name" value="FAD/NAD(P)-binding domain"/>
    <property type="match status" value="2"/>
</dbReference>
<feature type="domain" description="Reductase C-terminal" evidence="6">
    <location>
        <begin position="307"/>
        <end position="391"/>
    </location>
</feature>
<dbReference type="InterPro" id="IPR016156">
    <property type="entry name" value="FAD/NAD-linked_Rdtase_dimer_sf"/>
</dbReference>
<gene>
    <name evidence="7" type="ORF">OUY22_02155</name>
</gene>
<dbReference type="InterPro" id="IPR028202">
    <property type="entry name" value="Reductase_C"/>
</dbReference>
<dbReference type="PANTHER" id="PTHR43557">
    <property type="entry name" value="APOPTOSIS-INDUCING FACTOR 1"/>
    <property type="match status" value="1"/>
</dbReference>
<evidence type="ECO:0000256" key="1">
    <source>
        <dbReference type="ARBA" id="ARBA00001974"/>
    </source>
</evidence>
<evidence type="ECO:0000313" key="7">
    <source>
        <dbReference type="EMBL" id="MDA0632204.1"/>
    </source>
</evidence>
<accession>A0ABT4S4T8</accession>
<dbReference type="Pfam" id="PF07992">
    <property type="entry name" value="Pyr_redox_2"/>
    <property type="match status" value="1"/>
</dbReference>
<comment type="caution">
    <text evidence="7">The sequence shown here is derived from an EMBL/GenBank/DDBJ whole genome shotgun (WGS) entry which is preliminary data.</text>
</comment>